<sequence>MSRHSSSLRSLLTAEVATQRARYLTWFGIISASCLALSQLGSYLINTRIPLGTSVEISSILYFTHIRNLGGVFGLAQGQGWIFAAFSVLLISALVLYLVLSKRVRVYEYLCFGFIAGGGLSNVLDRLVYGSVIDFIDVRGIPFWHYIFNTADTFVHIGLWPMLFIGLFWHRD</sequence>
<evidence type="ECO:0000256" key="11">
    <source>
        <dbReference type="RuleBase" id="RU004181"/>
    </source>
</evidence>
<dbReference type="PANTHER" id="PTHR33695">
    <property type="entry name" value="LIPOPROTEIN SIGNAL PEPTIDASE"/>
    <property type="match status" value="1"/>
</dbReference>
<evidence type="ECO:0000256" key="2">
    <source>
        <dbReference type="ARBA" id="ARBA00022475"/>
    </source>
</evidence>
<evidence type="ECO:0000256" key="6">
    <source>
        <dbReference type="ARBA" id="ARBA00022801"/>
    </source>
</evidence>
<evidence type="ECO:0000256" key="8">
    <source>
        <dbReference type="ARBA" id="ARBA00023136"/>
    </source>
</evidence>
<feature type="transmembrane region" description="Helical" evidence="9">
    <location>
        <begin position="21"/>
        <end position="45"/>
    </location>
</feature>
<dbReference type="OrthoDB" id="9810259at2"/>
<comment type="caution">
    <text evidence="12">The sequence shown here is derived from an EMBL/GenBank/DDBJ whole genome shotgun (WGS) entry which is preliminary data.</text>
</comment>
<dbReference type="EMBL" id="MASR01000003">
    <property type="protein sequence ID" value="OFE11248.1"/>
    <property type="molecule type" value="Genomic_DNA"/>
</dbReference>
<dbReference type="RefSeq" id="WP_070119183.1">
    <property type="nucleotide sequence ID" value="NZ_CAXATG010000006.1"/>
</dbReference>
<comment type="pathway">
    <text evidence="9">Protein modification; lipoprotein biosynthesis (signal peptide cleavage).</text>
</comment>
<proteinExistence type="inferred from homology"/>
<dbReference type="GO" id="GO:0004190">
    <property type="term" value="F:aspartic-type endopeptidase activity"/>
    <property type="evidence" value="ECO:0007669"/>
    <property type="project" value="UniProtKB-UniRule"/>
</dbReference>
<dbReference type="PROSITE" id="PS51257">
    <property type="entry name" value="PROKAR_LIPOPROTEIN"/>
    <property type="match status" value="1"/>
</dbReference>
<keyword evidence="3 9" id="KW-0645">Protease</keyword>
<dbReference type="PANTHER" id="PTHR33695:SF1">
    <property type="entry name" value="LIPOPROTEIN SIGNAL PEPTIDASE"/>
    <property type="match status" value="1"/>
</dbReference>
<reference evidence="13" key="1">
    <citation type="submission" date="2016-07" db="EMBL/GenBank/DDBJ databases">
        <authorList>
            <person name="Florea S."/>
            <person name="Webb J.S."/>
            <person name="Jaromczyk J."/>
            <person name="Schardl C.L."/>
        </authorList>
    </citation>
    <scope>NUCLEOTIDE SEQUENCE [LARGE SCALE GENOMIC DNA]</scope>
    <source>
        <strain evidence="13">KCTC 42131</strain>
    </source>
</reference>
<evidence type="ECO:0000256" key="10">
    <source>
        <dbReference type="RuleBase" id="RU000594"/>
    </source>
</evidence>
<keyword evidence="6 9" id="KW-0378">Hydrolase</keyword>
<feature type="transmembrane region" description="Helical" evidence="9">
    <location>
        <begin position="80"/>
        <end position="99"/>
    </location>
</feature>
<dbReference type="PRINTS" id="PR00781">
    <property type="entry name" value="LIPOSIGPTASE"/>
</dbReference>
<feature type="transmembrane region" description="Helical" evidence="9">
    <location>
        <begin position="144"/>
        <end position="169"/>
    </location>
</feature>
<dbReference type="GO" id="GO:0006508">
    <property type="term" value="P:proteolysis"/>
    <property type="evidence" value="ECO:0007669"/>
    <property type="project" value="UniProtKB-KW"/>
</dbReference>
<comment type="similarity">
    <text evidence="1 9 11">Belongs to the peptidase A8 family.</text>
</comment>
<evidence type="ECO:0000313" key="12">
    <source>
        <dbReference type="EMBL" id="OFE11248.1"/>
    </source>
</evidence>
<keyword evidence="5 9" id="KW-0064">Aspartyl protease</keyword>
<evidence type="ECO:0000256" key="1">
    <source>
        <dbReference type="ARBA" id="ARBA00006139"/>
    </source>
</evidence>
<dbReference type="HAMAP" id="MF_00161">
    <property type="entry name" value="LspA"/>
    <property type="match status" value="1"/>
</dbReference>
<dbReference type="UniPathway" id="UPA00665"/>
<comment type="catalytic activity">
    <reaction evidence="9 10">
        <text>Release of signal peptides from bacterial membrane prolipoproteins. Hydrolyzes -Xaa-Yaa-Zaa-|-(S,diacylglyceryl)Cys-, in which Xaa is hydrophobic (preferably Leu), and Yaa (Ala or Ser) and Zaa (Gly or Ala) have small, neutral side chains.</text>
        <dbReference type="EC" id="3.4.23.36"/>
    </reaction>
</comment>
<feature type="active site" evidence="9">
    <location>
        <position position="134"/>
    </location>
</feature>
<evidence type="ECO:0000313" key="13">
    <source>
        <dbReference type="Proteomes" id="UP000175669"/>
    </source>
</evidence>
<dbReference type="AlphaFoldDB" id="A0A1E8CFL6"/>
<dbReference type="GO" id="GO:0005886">
    <property type="term" value="C:plasma membrane"/>
    <property type="evidence" value="ECO:0007669"/>
    <property type="project" value="UniProtKB-SubCell"/>
</dbReference>
<dbReference type="STRING" id="1524254.PHACT_15550"/>
<organism evidence="12 13">
    <name type="scientific">Pseudohongiella acticola</name>
    <dbReference type="NCBI Taxonomy" id="1524254"/>
    <lineage>
        <taxon>Bacteria</taxon>
        <taxon>Pseudomonadati</taxon>
        <taxon>Pseudomonadota</taxon>
        <taxon>Gammaproteobacteria</taxon>
        <taxon>Pseudomonadales</taxon>
        <taxon>Pseudohongiellaceae</taxon>
        <taxon>Pseudohongiella</taxon>
    </lineage>
</organism>
<evidence type="ECO:0000256" key="4">
    <source>
        <dbReference type="ARBA" id="ARBA00022692"/>
    </source>
</evidence>
<dbReference type="InterPro" id="IPR001872">
    <property type="entry name" value="Peptidase_A8"/>
</dbReference>
<gene>
    <name evidence="9" type="primary">lspA</name>
    <name evidence="12" type="ORF">PHACT_15550</name>
</gene>
<name>A0A1E8CFL6_9GAMM</name>
<keyword evidence="4 9" id="KW-0812">Transmembrane</keyword>
<keyword evidence="2 9" id="KW-1003">Cell membrane</keyword>
<evidence type="ECO:0000256" key="7">
    <source>
        <dbReference type="ARBA" id="ARBA00022989"/>
    </source>
</evidence>
<dbReference type="EC" id="3.4.23.36" evidence="9"/>
<dbReference type="Pfam" id="PF01252">
    <property type="entry name" value="Peptidase_A8"/>
    <property type="match status" value="1"/>
</dbReference>
<accession>A0A1E8CFL6</accession>
<protein>
    <recommendedName>
        <fullName evidence="9">Lipoprotein signal peptidase</fullName>
        <ecNumber evidence="9">3.4.23.36</ecNumber>
    </recommendedName>
    <alternativeName>
        <fullName evidence="9">Prolipoprotein signal peptidase</fullName>
    </alternativeName>
    <alternativeName>
        <fullName evidence="9">Signal peptidase II</fullName>
        <shortName evidence="9">SPase II</shortName>
    </alternativeName>
</protein>
<keyword evidence="7 9" id="KW-1133">Transmembrane helix</keyword>
<feature type="transmembrane region" description="Helical" evidence="9">
    <location>
        <begin position="106"/>
        <end position="124"/>
    </location>
</feature>
<comment type="subcellular location">
    <subcellularLocation>
        <location evidence="9">Cell membrane</location>
        <topology evidence="9">Multi-pass membrane protein</topology>
    </subcellularLocation>
</comment>
<comment type="function">
    <text evidence="9 10">This protein specifically catalyzes the removal of signal peptides from prolipoproteins.</text>
</comment>
<evidence type="ECO:0000256" key="5">
    <source>
        <dbReference type="ARBA" id="ARBA00022750"/>
    </source>
</evidence>
<evidence type="ECO:0000256" key="9">
    <source>
        <dbReference type="HAMAP-Rule" id="MF_00161"/>
    </source>
</evidence>
<dbReference type="Proteomes" id="UP000175669">
    <property type="component" value="Unassembled WGS sequence"/>
</dbReference>
<dbReference type="PROSITE" id="PS00855">
    <property type="entry name" value="SPASE_II"/>
    <property type="match status" value="1"/>
</dbReference>
<evidence type="ECO:0000256" key="3">
    <source>
        <dbReference type="ARBA" id="ARBA00022670"/>
    </source>
</evidence>
<dbReference type="NCBIfam" id="TIGR00077">
    <property type="entry name" value="lspA"/>
    <property type="match status" value="1"/>
</dbReference>
<feature type="active site" evidence="9">
    <location>
        <position position="152"/>
    </location>
</feature>
<keyword evidence="8 9" id="KW-0472">Membrane</keyword>
<keyword evidence="13" id="KW-1185">Reference proteome</keyword>